<dbReference type="PRINTS" id="PR00887">
    <property type="entry name" value="SSRCOGNITION"/>
</dbReference>
<feature type="domain" description="Histone chaperone RTT106/FACT complex subunit SPT16-like middle" evidence="11">
    <location>
        <begin position="345"/>
        <end position="437"/>
    </location>
</feature>
<comment type="similarity">
    <text evidence="1 9">Belongs to the SSRP1 family.</text>
</comment>
<evidence type="ECO:0000256" key="6">
    <source>
        <dbReference type="ARBA" id="ARBA00023163"/>
    </source>
</evidence>
<protein>
    <recommendedName>
        <fullName evidence="9">FACT complex subunit SSRP1</fullName>
    </recommendedName>
</protein>
<name>A0A976M6E9_THEOR</name>
<sequence>MATLASVSSFGNIKGPDVPDFGAFKVSSELFGWKNKRTGEVIQHRSTDVSTITFVKTNSNLYQLRIELNESKNYKVLRFDGFTEKNVHDLNKHFTEHYKLSCEKDEVAGSGWHWGTYEFENATFRLRINNNSGIEIDTKSIAQATIPSKTDLAIEFKTNSSVFNSDDLVEIRFCVPGKTDPEDAEIQLEDLKQTFLMKSGLDEMKSEKIALLMDVPLIVPRGRYEIEFTKRSIKLHGKSYDYTLLYSNVIRMFLLPKPNSPHVNFILGLSQPMRQGQTRYSYIVMQFEADHETKVDLNLQENDMKHFKLDKTLEGKTYNVISRLFGSLVNRSIVVPGDFKSEKGDSAISCTYKATSGHLFPLNRSFLFIVKPVIFIRFEDIVSVEFSRTGVVTQNRFFAILVSMRGAIEYEFTNIDKSEYKFLYDYLISKQVKVMNAEDTERVDHTPYNDQMDEDEDEEEEEDEEDEDFQDEGNELLINHSLESEEDEEEEEDEE</sequence>
<dbReference type="GO" id="GO:0006260">
    <property type="term" value="P:DNA replication"/>
    <property type="evidence" value="ECO:0007669"/>
    <property type="project" value="UniProtKB-KW"/>
</dbReference>
<dbReference type="Pfam" id="PF21103">
    <property type="entry name" value="PH1_SSRP1-like"/>
    <property type="match status" value="1"/>
</dbReference>
<evidence type="ECO:0000256" key="10">
    <source>
        <dbReference type="SAM" id="MobiDB-lite"/>
    </source>
</evidence>
<dbReference type="PANTHER" id="PTHR45849">
    <property type="entry name" value="FACT COMPLEX SUBUNIT SSRP1"/>
    <property type="match status" value="1"/>
</dbReference>
<dbReference type="Proteomes" id="UP000244803">
    <property type="component" value="Chromosome 4"/>
</dbReference>
<dbReference type="InterPro" id="IPR024954">
    <property type="entry name" value="SSRP1_DD"/>
</dbReference>
<dbReference type="InterPro" id="IPR000969">
    <property type="entry name" value="SSRP1/POB3"/>
</dbReference>
<dbReference type="Pfam" id="PF08512">
    <property type="entry name" value="Rttp106-like_middle"/>
    <property type="match status" value="1"/>
</dbReference>
<accession>A0A976M6E9</accession>
<keyword evidence="8 9" id="KW-0539">Nucleus</keyword>
<keyword evidence="5 9" id="KW-0805">Transcription regulation</keyword>
<dbReference type="Pfam" id="PF17292">
    <property type="entry name" value="POB3_N"/>
    <property type="match status" value="1"/>
</dbReference>
<keyword evidence="3 9" id="KW-0235">DNA replication</keyword>
<dbReference type="GO" id="GO:0006281">
    <property type="term" value="P:DNA repair"/>
    <property type="evidence" value="ECO:0007669"/>
    <property type="project" value="UniProtKB-KW"/>
</dbReference>
<dbReference type="InterPro" id="IPR011993">
    <property type="entry name" value="PH-like_dom_sf"/>
</dbReference>
<evidence type="ECO:0000259" key="11">
    <source>
        <dbReference type="SMART" id="SM01287"/>
    </source>
</evidence>
<evidence type="ECO:0000256" key="5">
    <source>
        <dbReference type="ARBA" id="ARBA00023015"/>
    </source>
</evidence>
<dbReference type="InterPro" id="IPR035417">
    <property type="entry name" value="SSRP1/POB3_N"/>
</dbReference>
<comment type="function">
    <text evidence="9">Component of the FACT complex, a general chromatin factor that acts to reorganize nucleosomes. The FACT complex is involved in multiple processes that require DNA as a template such as mRNA elongation, DNA replication and DNA repair. During transcription elongation the FACT complex acts as a histone chaperone that both destabilizes and restores nucleosomal structure. It facilitates the passage of RNA polymerase II and transcription by promoting the dissociation of one histone H2A-H2B dimer from the nucleosome, then subsequently promotes the reestablishment of the nucleosome following the passage of RNA polymerase II.</text>
</comment>
<dbReference type="CDD" id="cd13231">
    <property type="entry name" value="PH2_SSRP1-like"/>
    <property type="match status" value="1"/>
</dbReference>
<evidence type="ECO:0000256" key="9">
    <source>
        <dbReference type="RuleBase" id="RU364013"/>
    </source>
</evidence>
<organism evidence="12 13">
    <name type="scientific">Theileria orientalis</name>
    <dbReference type="NCBI Taxonomy" id="68886"/>
    <lineage>
        <taxon>Eukaryota</taxon>
        <taxon>Sar</taxon>
        <taxon>Alveolata</taxon>
        <taxon>Apicomplexa</taxon>
        <taxon>Aconoidasida</taxon>
        <taxon>Piroplasmida</taxon>
        <taxon>Theileriidae</taxon>
        <taxon>Theileria</taxon>
    </lineage>
</organism>
<dbReference type="InterPro" id="IPR038167">
    <property type="entry name" value="SSRP1_sf"/>
</dbReference>
<dbReference type="Gene3D" id="2.30.29.30">
    <property type="entry name" value="Pleckstrin-homology domain (PH domain)/Phosphotyrosine-binding domain (PTB)"/>
    <property type="match status" value="2"/>
</dbReference>
<keyword evidence="4 9" id="KW-0227">DNA damage</keyword>
<dbReference type="SMART" id="SM01287">
    <property type="entry name" value="Rtt106"/>
    <property type="match status" value="1"/>
</dbReference>
<dbReference type="SUPFAM" id="SSF50729">
    <property type="entry name" value="PH domain-like"/>
    <property type="match status" value="1"/>
</dbReference>
<dbReference type="GO" id="GO:0042393">
    <property type="term" value="F:histone binding"/>
    <property type="evidence" value="ECO:0007669"/>
    <property type="project" value="TreeGrafter"/>
</dbReference>
<dbReference type="InterPro" id="IPR048993">
    <property type="entry name" value="SSRP1-like_PH1"/>
</dbReference>
<evidence type="ECO:0000313" key="13">
    <source>
        <dbReference type="Proteomes" id="UP000244803"/>
    </source>
</evidence>
<dbReference type="GO" id="GO:0003677">
    <property type="term" value="F:DNA binding"/>
    <property type="evidence" value="ECO:0007669"/>
    <property type="project" value="InterPro"/>
</dbReference>
<feature type="compositionally biased region" description="Acidic residues" evidence="10">
    <location>
        <begin position="451"/>
        <end position="474"/>
    </location>
</feature>
<comment type="subcellular location">
    <subcellularLocation>
        <location evidence="9">Nucleus</location>
    </subcellularLocation>
    <subcellularLocation>
        <location evidence="9">Chromosome</location>
    </subcellularLocation>
</comment>
<dbReference type="PANTHER" id="PTHR45849:SF1">
    <property type="entry name" value="FACT COMPLEX SUBUNIT SSRP1"/>
    <property type="match status" value="1"/>
</dbReference>
<keyword evidence="6 9" id="KW-0804">Transcription</keyword>
<dbReference type="Gene3D" id="2.30.29.150">
    <property type="match status" value="1"/>
</dbReference>
<dbReference type="InterPro" id="IPR013719">
    <property type="entry name" value="RTT106/SPT16-like_middle_dom"/>
</dbReference>
<feature type="region of interest" description="Disordered" evidence="10">
    <location>
        <begin position="439"/>
        <end position="495"/>
    </location>
</feature>
<dbReference type="FunFam" id="2.30.29.150:FF:000001">
    <property type="entry name" value="Fact complex subunit ssrp1"/>
    <property type="match status" value="1"/>
</dbReference>
<dbReference type="CDD" id="cd13230">
    <property type="entry name" value="PH1_SSRP1-like"/>
    <property type="match status" value="1"/>
</dbReference>
<evidence type="ECO:0000256" key="1">
    <source>
        <dbReference type="ARBA" id="ARBA00010060"/>
    </source>
</evidence>
<dbReference type="GO" id="GO:0031491">
    <property type="term" value="F:nucleosome binding"/>
    <property type="evidence" value="ECO:0007669"/>
    <property type="project" value="TreeGrafter"/>
</dbReference>
<keyword evidence="7 9" id="KW-0234">DNA repair</keyword>
<dbReference type="EMBL" id="CP056067">
    <property type="protein sequence ID" value="UKJ89435.2"/>
    <property type="molecule type" value="Genomic_DNA"/>
</dbReference>
<dbReference type="Pfam" id="PF03531">
    <property type="entry name" value="SSrecog"/>
    <property type="match status" value="1"/>
</dbReference>
<feature type="compositionally biased region" description="Acidic residues" evidence="10">
    <location>
        <begin position="484"/>
        <end position="495"/>
    </location>
</feature>
<dbReference type="InterPro" id="IPR050454">
    <property type="entry name" value="RTT106/SSRP1_HistChap/FACT"/>
</dbReference>
<keyword evidence="2 9" id="KW-0158">Chromosome</keyword>
<proteinExistence type="inferred from homology"/>
<evidence type="ECO:0000256" key="2">
    <source>
        <dbReference type="ARBA" id="ARBA00022454"/>
    </source>
</evidence>
<evidence type="ECO:0000256" key="7">
    <source>
        <dbReference type="ARBA" id="ARBA00023204"/>
    </source>
</evidence>
<dbReference type="GO" id="GO:0035101">
    <property type="term" value="C:FACT complex"/>
    <property type="evidence" value="ECO:0007669"/>
    <property type="project" value="TreeGrafter"/>
</dbReference>
<dbReference type="Gene3D" id="2.30.29.220">
    <property type="entry name" value="Structure-specific recognition protein (SSRP1)"/>
    <property type="match status" value="1"/>
</dbReference>
<dbReference type="AlphaFoldDB" id="A0A976M6E9"/>
<evidence type="ECO:0000256" key="8">
    <source>
        <dbReference type="ARBA" id="ARBA00023242"/>
    </source>
</evidence>
<reference evidence="12" key="1">
    <citation type="submission" date="2022-07" db="EMBL/GenBank/DDBJ databases">
        <title>Evaluation of T. orientalis genome assembly methods using nanopore sequencing and analysis of variation between genomes.</title>
        <authorList>
            <person name="Yam J."/>
            <person name="Micallef M.L."/>
            <person name="Liu M."/>
            <person name="Djordjevic S.P."/>
            <person name="Bogema D.R."/>
            <person name="Jenkins C."/>
        </authorList>
    </citation>
    <scope>NUCLEOTIDE SEQUENCE</scope>
    <source>
        <strain evidence="12">Fish Creek</strain>
    </source>
</reference>
<dbReference type="OrthoDB" id="498543at2759"/>
<evidence type="ECO:0000256" key="4">
    <source>
        <dbReference type="ARBA" id="ARBA00022763"/>
    </source>
</evidence>
<evidence type="ECO:0000313" key="12">
    <source>
        <dbReference type="EMBL" id="UKJ89435.2"/>
    </source>
</evidence>
<gene>
    <name evidence="12" type="ORF">MACJ_002686</name>
</gene>
<evidence type="ECO:0000256" key="3">
    <source>
        <dbReference type="ARBA" id="ARBA00022705"/>
    </source>
</evidence>